<evidence type="ECO:0000256" key="1">
    <source>
        <dbReference type="SAM" id="Phobius"/>
    </source>
</evidence>
<gene>
    <name evidence="3" type="ORF">D9O36_13775</name>
</gene>
<protein>
    <submittedName>
        <fullName evidence="3">Right-handed parallel beta-helix repeat-containing protein</fullName>
    </submittedName>
</protein>
<keyword evidence="1" id="KW-0472">Membrane</keyword>
<comment type="caution">
    <text evidence="3">The sequence shown here is derived from an EMBL/GenBank/DDBJ whole genome shotgun (WGS) entry which is preliminary data.</text>
</comment>
<dbReference type="Gene3D" id="2.160.20.10">
    <property type="entry name" value="Single-stranded right-handed beta-helix, Pectin lyase-like"/>
    <property type="match status" value="1"/>
</dbReference>
<dbReference type="InterPro" id="IPR006626">
    <property type="entry name" value="PbH1"/>
</dbReference>
<dbReference type="InterPro" id="IPR012334">
    <property type="entry name" value="Pectin_lyas_fold"/>
</dbReference>
<dbReference type="SMART" id="SM00710">
    <property type="entry name" value="PbH1"/>
    <property type="match status" value="5"/>
</dbReference>
<dbReference type="SUPFAM" id="SSF51126">
    <property type="entry name" value="Pectin lyase-like"/>
    <property type="match status" value="1"/>
</dbReference>
<evidence type="ECO:0000313" key="3">
    <source>
        <dbReference type="EMBL" id="MUH36918.1"/>
    </source>
</evidence>
<dbReference type="OrthoDB" id="1433444at2"/>
<dbReference type="EMBL" id="RCNR01000027">
    <property type="protein sequence ID" value="MUH36918.1"/>
    <property type="molecule type" value="Genomic_DNA"/>
</dbReference>
<dbReference type="Proteomes" id="UP000540519">
    <property type="component" value="Unassembled WGS sequence"/>
</dbReference>
<feature type="domain" description="Right handed beta helix" evidence="2">
    <location>
        <begin position="114"/>
        <end position="275"/>
    </location>
</feature>
<sequence>MVISNNCYVTLFAMNFFYFFLFFSLNSWCIFSQTVSVSEYYKGNMTDALQSAITSAFDTVIVDRKYSPWYTKPLVFRNLKNKVIIFEAGVEIIAQEGGFPNTDDSLITFMHCKGISLIGNSATLCMLKDEYLTGEWRHGISIRGSDSIKIESLTIRNTGGDGVYIAGSKEKRYSENIIIKKIESINNKRQGLSIISGKRISISESIFSDTSGTLPGSGLDIEPNTFKDVVNNIQVSDCIFENNYGAGVTLGLGKLNSLSEKISINFSNCVLTSNHAPENKTVPAQLIIGSNAKSPIKGDIMFENCLFESSDWGMLYSRKLANSFEVSFKDCLVRNLSKNGSSPIVYFEVADYSENYGSLGGFDFQNLKVETENPVIFMTVRGSKKGTLRGVDNITGRVISTSLNDKKIEYLNYLPILNKNVSLIFVEN</sequence>
<keyword evidence="1" id="KW-1133">Transmembrane helix</keyword>
<evidence type="ECO:0000259" key="2">
    <source>
        <dbReference type="Pfam" id="PF13229"/>
    </source>
</evidence>
<evidence type="ECO:0000313" key="4">
    <source>
        <dbReference type="Proteomes" id="UP000540519"/>
    </source>
</evidence>
<organism evidence="3 4">
    <name type="scientific">Zobellia amurskyensis</name>
    <dbReference type="NCBI Taxonomy" id="248905"/>
    <lineage>
        <taxon>Bacteria</taxon>
        <taxon>Pseudomonadati</taxon>
        <taxon>Bacteroidota</taxon>
        <taxon>Flavobacteriia</taxon>
        <taxon>Flavobacteriales</taxon>
        <taxon>Flavobacteriaceae</taxon>
        <taxon>Zobellia</taxon>
    </lineage>
</organism>
<dbReference type="InterPro" id="IPR011050">
    <property type="entry name" value="Pectin_lyase_fold/virulence"/>
</dbReference>
<dbReference type="Pfam" id="PF13229">
    <property type="entry name" value="Beta_helix"/>
    <property type="match status" value="1"/>
</dbReference>
<keyword evidence="1" id="KW-0812">Transmembrane</keyword>
<name>A0A7X3D2S5_9FLAO</name>
<dbReference type="AlphaFoldDB" id="A0A7X3D2S5"/>
<dbReference type="InterPro" id="IPR039448">
    <property type="entry name" value="Beta_helix"/>
</dbReference>
<accession>A0A7X3D2S5</accession>
<reference evidence="3 4" key="1">
    <citation type="journal article" date="2019" name="Mar. Drugs">
        <title>Comparative Genomics and CAZyme Genome Repertoires of Marine Zobellia amurskyensis KMM 3526(T) and Zobellia laminariae KMM 3676(T).</title>
        <authorList>
            <person name="Chernysheva N."/>
            <person name="Bystritskaya E."/>
            <person name="Stenkova A."/>
            <person name="Golovkin I."/>
            <person name="Nedashkovskaya O."/>
            <person name="Isaeva M."/>
        </authorList>
    </citation>
    <scope>NUCLEOTIDE SEQUENCE [LARGE SCALE GENOMIC DNA]</scope>
    <source>
        <strain evidence="3 4">KMM 3526</strain>
    </source>
</reference>
<keyword evidence="4" id="KW-1185">Reference proteome</keyword>
<proteinExistence type="predicted"/>
<feature type="transmembrane region" description="Helical" evidence="1">
    <location>
        <begin position="7"/>
        <end position="28"/>
    </location>
</feature>